<dbReference type="PANTHER" id="PTHR30055:SF146">
    <property type="entry name" value="HTH-TYPE TRANSCRIPTIONAL DUAL REGULATOR CECR"/>
    <property type="match status" value="1"/>
</dbReference>
<dbReference type="Gene3D" id="1.10.357.10">
    <property type="entry name" value="Tetracycline Repressor, domain 2"/>
    <property type="match status" value="1"/>
</dbReference>
<dbReference type="Pfam" id="PF00440">
    <property type="entry name" value="TetR_N"/>
    <property type="match status" value="1"/>
</dbReference>
<accession>A0A3M2HQ35</accession>
<sequence length="224" mass="24277">MTEKPPASAGPGRPKDLAKREAILEAAQVLFLSNGYEGSSMEAIAAEAGVSKLTLYSHFKDKEALFGEAVKTTCETRLPRKLFVLAEGCSIRQVLLDIGHAFQALVNSPESIGLHRVMVAMATQNPALSRMFFDAGPQRLLLDLEQLLSQAKQRGLLDMDEPMRAAEHFCSLIKGAAHFRLLIGYAALPAPGEAQEHVEDCVALFLRAYGIGESSPIAENSAQR</sequence>
<dbReference type="InterPro" id="IPR001647">
    <property type="entry name" value="HTH_TetR"/>
</dbReference>
<dbReference type="InterPro" id="IPR036271">
    <property type="entry name" value="Tet_transcr_reg_TetR-rel_C_sf"/>
</dbReference>
<dbReference type="Gene3D" id="1.10.10.60">
    <property type="entry name" value="Homeodomain-like"/>
    <property type="match status" value="1"/>
</dbReference>
<dbReference type="Proteomes" id="UP000269774">
    <property type="component" value="Unassembled WGS sequence"/>
</dbReference>
<proteinExistence type="predicted"/>
<evidence type="ECO:0000256" key="3">
    <source>
        <dbReference type="ARBA" id="ARBA00023163"/>
    </source>
</evidence>
<keyword evidence="7" id="KW-1185">Reference proteome</keyword>
<evidence type="ECO:0000259" key="5">
    <source>
        <dbReference type="PROSITE" id="PS50977"/>
    </source>
</evidence>
<reference evidence="6 7" key="1">
    <citation type="submission" date="2018-10" db="EMBL/GenBank/DDBJ databases">
        <title>Pseudomonas zhaodongensis NEAU-ST5-21(T) genome.</title>
        <authorList>
            <person name="Peng J."/>
            <person name="Liu Z.-P."/>
        </authorList>
    </citation>
    <scope>NUCLEOTIDE SEQUENCE [LARGE SCALE GENOMIC DNA]</scope>
    <source>
        <strain evidence="6 7">NEAU-ST5-21</strain>
    </source>
</reference>
<dbReference type="InterPro" id="IPR009057">
    <property type="entry name" value="Homeodomain-like_sf"/>
</dbReference>
<dbReference type="AlphaFoldDB" id="A0A3M2HQ35"/>
<dbReference type="InterPro" id="IPR050109">
    <property type="entry name" value="HTH-type_TetR-like_transc_reg"/>
</dbReference>
<dbReference type="PROSITE" id="PS50977">
    <property type="entry name" value="HTH_TETR_2"/>
    <property type="match status" value="1"/>
</dbReference>
<evidence type="ECO:0000313" key="6">
    <source>
        <dbReference type="EMBL" id="RMH90023.1"/>
    </source>
</evidence>
<dbReference type="FunFam" id="1.10.10.60:FF:000141">
    <property type="entry name" value="TetR family transcriptional regulator"/>
    <property type="match status" value="1"/>
</dbReference>
<comment type="caution">
    <text evidence="6">The sequence shown here is derived from an EMBL/GenBank/DDBJ whole genome shotgun (WGS) entry which is preliminary data.</text>
</comment>
<dbReference type="PRINTS" id="PR00455">
    <property type="entry name" value="HTHTETR"/>
</dbReference>
<keyword evidence="2 4" id="KW-0238">DNA-binding</keyword>
<keyword evidence="3" id="KW-0804">Transcription</keyword>
<dbReference type="SUPFAM" id="SSF48498">
    <property type="entry name" value="Tetracyclin repressor-like, C-terminal domain"/>
    <property type="match status" value="1"/>
</dbReference>
<evidence type="ECO:0000256" key="1">
    <source>
        <dbReference type="ARBA" id="ARBA00023015"/>
    </source>
</evidence>
<dbReference type="SUPFAM" id="SSF46689">
    <property type="entry name" value="Homeodomain-like"/>
    <property type="match status" value="1"/>
</dbReference>
<protein>
    <submittedName>
        <fullName evidence="6">TetR family transcriptional regulator</fullName>
    </submittedName>
</protein>
<evidence type="ECO:0000256" key="4">
    <source>
        <dbReference type="PROSITE-ProRule" id="PRU00335"/>
    </source>
</evidence>
<feature type="domain" description="HTH tetR-type" evidence="5">
    <location>
        <begin position="17"/>
        <end position="77"/>
    </location>
</feature>
<evidence type="ECO:0000256" key="2">
    <source>
        <dbReference type="ARBA" id="ARBA00023125"/>
    </source>
</evidence>
<dbReference type="RefSeq" id="WP_122165214.1">
    <property type="nucleotide sequence ID" value="NZ_JAMOIB010000002.1"/>
</dbReference>
<name>A0A3M2HQ35_9GAMM</name>
<dbReference type="InterPro" id="IPR039536">
    <property type="entry name" value="TetR_C_Proteobacteria"/>
</dbReference>
<dbReference type="PANTHER" id="PTHR30055">
    <property type="entry name" value="HTH-TYPE TRANSCRIPTIONAL REGULATOR RUTR"/>
    <property type="match status" value="1"/>
</dbReference>
<dbReference type="Pfam" id="PF14246">
    <property type="entry name" value="TetR_C_7"/>
    <property type="match status" value="1"/>
</dbReference>
<dbReference type="EMBL" id="RFFM01000002">
    <property type="protein sequence ID" value="RMH90023.1"/>
    <property type="molecule type" value="Genomic_DNA"/>
</dbReference>
<gene>
    <name evidence="6" type="ORF">EA797_10885</name>
</gene>
<dbReference type="OrthoDB" id="8535430at2"/>
<evidence type="ECO:0000313" key="7">
    <source>
        <dbReference type="Proteomes" id="UP000269774"/>
    </source>
</evidence>
<feature type="DNA-binding region" description="H-T-H motif" evidence="4">
    <location>
        <begin position="40"/>
        <end position="59"/>
    </location>
</feature>
<keyword evidence="1" id="KW-0805">Transcription regulation</keyword>
<dbReference type="GO" id="GO:0000976">
    <property type="term" value="F:transcription cis-regulatory region binding"/>
    <property type="evidence" value="ECO:0007669"/>
    <property type="project" value="TreeGrafter"/>
</dbReference>
<dbReference type="GO" id="GO:0003700">
    <property type="term" value="F:DNA-binding transcription factor activity"/>
    <property type="evidence" value="ECO:0007669"/>
    <property type="project" value="TreeGrafter"/>
</dbReference>
<organism evidence="6 7">
    <name type="scientific">Stutzerimonas zhaodongensis</name>
    <dbReference type="NCBI Taxonomy" id="1176257"/>
    <lineage>
        <taxon>Bacteria</taxon>
        <taxon>Pseudomonadati</taxon>
        <taxon>Pseudomonadota</taxon>
        <taxon>Gammaproteobacteria</taxon>
        <taxon>Pseudomonadales</taxon>
        <taxon>Pseudomonadaceae</taxon>
        <taxon>Stutzerimonas</taxon>
    </lineage>
</organism>